<keyword evidence="5 10" id="KW-0812">Transmembrane</keyword>
<dbReference type="Proteomes" id="UP001497392">
    <property type="component" value="Unassembled WGS sequence"/>
</dbReference>
<evidence type="ECO:0000256" key="1">
    <source>
        <dbReference type="ARBA" id="ARBA00004477"/>
    </source>
</evidence>
<dbReference type="PANTHER" id="PTHR13205">
    <property type="entry name" value="TRANSMEMBRANE PROTEIN 15-RELATED"/>
    <property type="match status" value="1"/>
</dbReference>
<dbReference type="EMBL" id="CAXHTA020000010">
    <property type="protein sequence ID" value="CAL5224152.1"/>
    <property type="molecule type" value="Genomic_DNA"/>
</dbReference>
<feature type="transmembrane region" description="Helical" evidence="10">
    <location>
        <begin position="309"/>
        <end position="326"/>
    </location>
</feature>
<evidence type="ECO:0000256" key="7">
    <source>
        <dbReference type="ARBA" id="ARBA00022824"/>
    </source>
</evidence>
<feature type="transmembrane region" description="Helical" evidence="10">
    <location>
        <begin position="122"/>
        <end position="144"/>
    </location>
</feature>
<feature type="transmembrane region" description="Helical" evidence="10">
    <location>
        <begin position="180"/>
        <end position="202"/>
    </location>
</feature>
<comment type="similarity">
    <text evidence="2">Belongs to the polyprenol kinase family.</text>
</comment>
<dbReference type="EC" id="2.7.1.108" evidence="3"/>
<keyword evidence="6" id="KW-0418">Kinase</keyword>
<organism evidence="11 12">
    <name type="scientific">Coccomyxa viridis</name>
    <dbReference type="NCBI Taxonomy" id="1274662"/>
    <lineage>
        <taxon>Eukaryota</taxon>
        <taxon>Viridiplantae</taxon>
        <taxon>Chlorophyta</taxon>
        <taxon>core chlorophytes</taxon>
        <taxon>Trebouxiophyceae</taxon>
        <taxon>Trebouxiophyceae incertae sedis</taxon>
        <taxon>Coccomyxaceae</taxon>
        <taxon>Coccomyxa</taxon>
    </lineage>
</organism>
<evidence type="ECO:0000313" key="11">
    <source>
        <dbReference type="EMBL" id="CAL5224152.1"/>
    </source>
</evidence>
<feature type="transmembrane region" description="Helical" evidence="10">
    <location>
        <begin position="275"/>
        <end position="297"/>
    </location>
</feature>
<evidence type="ECO:0000256" key="5">
    <source>
        <dbReference type="ARBA" id="ARBA00022692"/>
    </source>
</evidence>
<comment type="subcellular location">
    <subcellularLocation>
        <location evidence="1">Endoplasmic reticulum membrane</location>
        <topology evidence="1">Multi-pass membrane protein</topology>
    </subcellularLocation>
</comment>
<evidence type="ECO:0000256" key="3">
    <source>
        <dbReference type="ARBA" id="ARBA00012132"/>
    </source>
</evidence>
<keyword evidence="4" id="KW-0808">Transferase</keyword>
<feature type="transmembrane region" description="Helical" evidence="10">
    <location>
        <begin position="150"/>
        <end position="173"/>
    </location>
</feature>
<comment type="caution">
    <text evidence="11">The sequence shown here is derived from an EMBL/GenBank/DDBJ whole genome shotgun (WGS) entry which is preliminary data.</text>
</comment>
<evidence type="ECO:0000256" key="2">
    <source>
        <dbReference type="ARBA" id="ARBA00010794"/>
    </source>
</evidence>
<evidence type="ECO:0000256" key="6">
    <source>
        <dbReference type="ARBA" id="ARBA00022777"/>
    </source>
</evidence>
<dbReference type="InterPro" id="IPR032974">
    <property type="entry name" value="Polypren_kinase"/>
</dbReference>
<keyword evidence="12" id="KW-1185">Reference proteome</keyword>
<evidence type="ECO:0000256" key="4">
    <source>
        <dbReference type="ARBA" id="ARBA00022679"/>
    </source>
</evidence>
<keyword evidence="9 10" id="KW-0472">Membrane</keyword>
<keyword evidence="8 10" id="KW-1133">Transmembrane helix</keyword>
<feature type="transmembrane region" description="Helical" evidence="10">
    <location>
        <begin position="338"/>
        <end position="357"/>
    </location>
</feature>
<feature type="transmembrane region" description="Helical" evidence="10">
    <location>
        <begin position="437"/>
        <end position="457"/>
    </location>
</feature>
<feature type="transmembrane region" description="Helical" evidence="10">
    <location>
        <begin position="222"/>
        <end position="244"/>
    </location>
</feature>
<keyword evidence="7" id="KW-0256">Endoplasmic reticulum</keyword>
<feature type="transmembrane region" description="Helical" evidence="10">
    <location>
        <begin position="14"/>
        <end position="32"/>
    </location>
</feature>
<name>A0ABP1G156_9CHLO</name>
<accession>A0ABP1G156</accession>
<evidence type="ECO:0000256" key="10">
    <source>
        <dbReference type="SAM" id="Phobius"/>
    </source>
</evidence>
<reference evidence="11 12" key="1">
    <citation type="submission" date="2024-06" db="EMBL/GenBank/DDBJ databases">
        <authorList>
            <person name="Kraege A."/>
            <person name="Thomma B."/>
        </authorList>
    </citation>
    <scope>NUCLEOTIDE SEQUENCE [LARGE SCALE GENOMIC DNA]</scope>
</reference>
<evidence type="ECO:0000256" key="8">
    <source>
        <dbReference type="ARBA" id="ARBA00022989"/>
    </source>
</evidence>
<sequence>MGWRYAVDTGYAEFALQASIAGSLTMVAALAGRVASLEKQHEGQPALGKYALVGPAQTTIINSELAGRQTLRHRGHAEKKLREGNGVMIDAVAGTDERPRAAAKAADEAGSSTDALAAANTLICGLSAAACLAVLAAGLCTGSLDGAAQGAGLVLSAGASAYILHALLSYLPLCFTIGEAMVVAQATALLLWDVCLLGMSFVASYIGPADGLASILRLRSGVGLFVELLVFGAIATAVPCVVLLRTLCPHGPAGKSIVSRTQAGAVHFSKRRKALAALGLAAVLIAAVAAAIQPALWALSFAFARWRRVALLAYWVGLLVAALPLMDWVSRRRKVPTIIVRKGYHILALALFTPALLVDPQLLAMSMAIAAALLVLVEVVRMGNVPYAGPRIHEFMTSFIDSRDAGALLVSHFSLLAGMAMPVWLSAVSSTPVGACVPALSTTFSGIMVLGIADSAASAIGRRYGRHRILGTRKTLEGTLSAVLCTVVGWLVLWPMCRCRGHENLDRLSRALGAVERLGHGRIPSQEGMKAAIVERSGGVAFWSMLAAAVASCMLEATTTQLDNIFLPLHHYAMLLA</sequence>
<evidence type="ECO:0000256" key="9">
    <source>
        <dbReference type="ARBA" id="ARBA00023136"/>
    </source>
</evidence>
<feature type="transmembrane region" description="Helical" evidence="10">
    <location>
        <begin position="363"/>
        <end position="384"/>
    </location>
</feature>
<proteinExistence type="inferred from homology"/>
<gene>
    <name evidence="11" type="primary">g6789</name>
    <name evidence="11" type="ORF">VP750_LOCUS5811</name>
</gene>
<evidence type="ECO:0000313" key="12">
    <source>
        <dbReference type="Proteomes" id="UP001497392"/>
    </source>
</evidence>
<feature type="transmembrane region" description="Helical" evidence="10">
    <location>
        <begin position="405"/>
        <end position="425"/>
    </location>
</feature>
<protein>
    <recommendedName>
        <fullName evidence="3">dolichol kinase</fullName>
        <ecNumber evidence="3">2.7.1.108</ecNumber>
    </recommendedName>
</protein>
<dbReference type="PANTHER" id="PTHR13205:SF15">
    <property type="entry name" value="DOLICHOL KINASE"/>
    <property type="match status" value="1"/>
</dbReference>